<protein>
    <recommendedName>
        <fullName evidence="3">Zinc-ribbon domain-containing protein</fullName>
    </recommendedName>
</protein>
<reference evidence="1 2" key="1">
    <citation type="submission" date="2024-02" db="EMBL/GenBank/DDBJ databases">
        <title>Bacteria isolated from the canopy kelp, Nereocystis luetkeana.</title>
        <authorList>
            <person name="Pfister C.A."/>
            <person name="Younker I.T."/>
            <person name="Light S.H."/>
        </authorList>
    </citation>
    <scope>NUCLEOTIDE SEQUENCE [LARGE SCALE GENOMIC DNA]</scope>
    <source>
        <strain evidence="1 2">TI.1.03</strain>
    </source>
</reference>
<comment type="caution">
    <text evidence="1">The sequence shown here is derived from an EMBL/GenBank/DDBJ whole genome shotgun (WGS) entry which is preliminary data.</text>
</comment>
<accession>A0ABU9GVU9</accession>
<dbReference type="EMBL" id="JBAKAW010000002">
    <property type="protein sequence ID" value="MEL0653732.1"/>
    <property type="molecule type" value="Genomic_DNA"/>
</dbReference>
<organism evidence="1 2">
    <name type="scientific">Pseudoalteromonas issachenkonii</name>
    <dbReference type="NCBI Taxonomy" id="152297"/>
    <lineage>
        <taxon>Bacteria</taxon>
        <taxon>Pseudomonadati</taxon>
        <taxon>Pseudomonadota</taxon>
        <taxon>Gammaproteobacteria</taxon>
        <taxon>Alteromonadales</taxon>
        <taxon>Pseudoalteromonadaceae</taxon>
        <taxon>Pseudoalteromonas</taxon>
    </lineage>
</organism>
<dbReference type="Proteomes" id="UP001371391">
    <property type="component" value="Unassembled WGS sequence"/>
</dbReference>
<keyword evidence="2" id="KW-1185">Reference proteome</keyword>
<gene>
    <name evidence="1" type="ORF">V6257_01695</name>
</gene>
<evidence type="ECO:0008006" key="3">
    <source>
        <dbReference type="Google" id="ProtNLM"/>
    </source>
</evidence>
<name>A0ABU9GVU9_9GAMM</name>
<dbReference type="RefSeq" id="WP_341601307.1">
    <property type="nucleotide sequence ID" value="NZ_JBAKAW010000002.1"/>
</dbReference>
<evidence type="ECO:0000313" key="2">
    <source>
        <dbReference type="Proteomes" id="UP001371391"/>
    </source>
</evidence>
<sequence>MKSETCFGKVSGQPLSEYLFEEEALEAADYAKENYGNDLAPYQCRNCNYWHLSPKSRQTPSQKCERCTGGDGTVKDAYRSKREARLRSDIIYDEQGISLRPYKCRYGAGWHLTKDKF</sequence>
<evidence type="ECO:0000313" key="1">
    <source>
        <dbReference type="EMBL" id="MEL0653732.1"/>
    </source>
</evidence>
<proteinExistence type="predicted"/>